<comment type="similarity">
    <text evidence="1">Belongs to the UPF0065 (bug) family.</text>
</comment>
<evidence type="ECO:0000256" key="2">
    <source>
        <dbReference type="SAM" id="SignalP"/>
    </source>
</evidence>
<dbReference type="PANTHER" id="PTHR42928:SF5">
    <property type="entry name" value="BLR1237 PROTEIN"/>
    <property type="match status" value="1"/>
</dbReference>
<feature type="chain" id="PRO_5032948446" evidence="2">
    <location>
        <begin position="23"/>
        <end position="322"/>
    </location>
</feature>
<evidence type="ECO:0000313" key="3">
    <source>
        <dbReference type="EMBL" id="NNM74116.1"/>
    </source>
</evidence>
<feature type="signal peptide" evidence="2">
    <location>
        <begin position="1"/>
        <end position="22"/>
    </location>
</feature>
<gene>
    <name evidence="3" type="ORF">HJG44_17210</name>
</gene>
<evidence type="ECO:0000256" key="1">
    <source>
        <dbReference type="ARBA" id="ARBA00006987"/>
    </source>
</evidence>
<dbReference type="Gene3D" id="3.40.190.10">
    <property type="entry name" value="Periplasmic binding protein-like II"/>
    <property type="match status" value="1"/>
</dbReference>
<dbReference type="InterPro" id="IPR042100">
    <property type="entry name" value="Bug_dom1"/>
</dbReference>
<dbReference type="EMBL" id="JABEPP010000005">
    <property type="protein sequence ID" value="NNM74116.1"/>
    <property type="molecule type" value="Genomic_DNA"/>
</dbReference>
<sequence length="322" mass="33555">MTRRAFLAGAAAALGLPRSAWAADEFRSRRVRLIVPFAAGGTLDILARLLGEKLSERWGPRAIVENRPGAAGIIASKELLSSPPDGHSLLLVAGGHAINPLLHASLPYDTLSDFMPVSLLAEAGNVVVVGQNSPLKSFAQFLAEAKANPGKFQYGTAGIGSSVHLSGELLARMADIRISPVHFRGDSESLTAAMGGHIPLSFNSAPAAIAQVGQGGLRALAVTSAARLPNLPDVPTIAEAGVPGFEVTNWWGVVAPSGLRPEILARLGADIAAAGAELRDSPKVRDLGIRIVAGPPAEFDALIRRELERWRPVIEAAGIKAG</sequence>
<dbReference type="CDD" id="cd13578">
    <property type="entry name" value="PBP2_Bug27"/>
    <property type="match status" value="1"/>
</dbReference>
<accession>A0A849I2T7</accession>
<protein>
    <submittedName>
        <fullName evidence="3">Tripartite tricarboxylate transporter substrate binding protein</fullName>
    </submittedName>
</protein>
<dbReference type="AlphaFoldDB" id="A0A849I2T7"/>
<organism evidence="3 4">
    <name type="scientific">Enterovirga aerilata</name>
    <dbReference type="NCBI Taxonomy" id="2730920"/>
    <lineage>
        <taxon>Bacteria</taxon>
        <taxon>Pseudomonadati</taxon>
        <taxon>Pseudomonadota</taxon>
        <taxon>Alphaproteobacteria</taxon>
        <taxon>Hyphomicrobiales</taxon>
        <taxon>Methylobacteriaceae</taxon>
        <taxon>Enterovirga</taxon>
    </lineage>
</organism>
<proteinExistence type="inferred from homology"/>
<dbReference type="Gene3D" id="3.40.190.150">
    <property type="entry name" value="Bordetella uptake gene, domain 1"/>
    <property type="match status" value="1"/>
</dbReference>
<evidence type="ECO:0000313" key="4">
    <source>
        <dbReference type="Proteomes" id="UP000564885"/>
    </source>
</evidence>
<dbReference type="Pfam" id="PF03401">
    <property type="entry name" value="TctC"/>
    <property type="match status" value="1"/>
</dbReference>
<keyword evidence="4" id="KW-1185">Reference proteome</keyword>
<dbReference type="SUPFAM" id="SSF53850">
    <property type="entry name" value="Periplasmic binding protein-like II"/>
    <property type="match status" value="1"/>
</dbReference>
<dbReference type="RefSeq" id="WP_171219590.1">
    <property type="nucleotide sequence ID" value="NZ_JABEPP010000005.1"/>
</dbReference>
<keyword evidence="2" id="KW-0732">Signal</keyword>
<dbReference type="InterPro" id="IPR005064">
    <property type="entry name" value="BUG"/>
</dbReference>
<dbReference type="PANTHER" id="PTHR42928">
    <property type="entry name" value="TRICARBOXYLATE-BINDING PROTEIN"/>
    <property type="match status" value="1"/>
</dbReference>
<dbReference type="Proteomes" id="UP000564885">
    <property type="component" value="Unassembled WGS sequence"/>
</dbReference>
<reference evidence="3 4" key="1">
    <citation type="submission" date="2020-04" db="EMBL/GenBank/DDBJ databases">
        <title>Enterovirga sp. isolate from soil.</title>
        <authorList>
            <person name="Chea S."/>
            <person name="Kim D.-U."/>
        </authorList>
    </citation>
    <scope>NUCLEOTIDE SEQUENCE [LARGE SCALE GENOMIC DNA]</scope>
    <source>
        <strain evidence="3 4">DB1703</strain>
    </source>
</reference>
<dbReference type="PIRSF" id="PIRSF017082">
    <property type="entry name" value="YflP"/>
    <property type="match status" value="1"/>
</dbReference>
<name>A0A849I2T7_9HYPH</name>
<comment type="caution">
    <text evidence="3">The sequence shown here is derived from an EMBL/GenBank/DDBJ whole genome shotgun (WGS) entry which is preliminary data.</text>
</comment>